<dbReference type="SUPFAM" id="SSF56672">
    <property type="entry name" value="DNA/RNA polymerases"/>
    <property type="match status" value="1"/>
</dbReference>
<dbReference type="RefSeq" id="XP_011129888.1">
    <property type="nucleotide sequence ID" value="XM_011131586.1"/>
</dbReference>
<proteinExistence type="predicted"/>
<dbReference type="Gene3D" id="3.30.70.270">
    <property type="match status" value="1"/>
</dbReference>
<dbReference type="VEuPathDB" id="CryptoDB:GNI_054580"/>
<gene>
    <name evidence="2" type="ORF">GNI_054580</name>
</gene>
<sequence>MLPIGLPVVSYEPESPPSPTQTHGVRSLFGVTGFLHSFVPNYSQVTTPLTDLLKGTPNKKKQEVAIDWTPQHQNVKFYIFVI</sequence>
<dbReference type="GeneID" id="22912010"/>
<reference evidence="2" key="1">
    <citation type="submission" date="2013-12" db="EMBL/GenBank/DDBJ databases">
        <authorList>
            <person name="Omoto C.K."/>
            <person name="Sibley D."/>
            <person name="Venepally P."/>
            <person name="Hadjithomas M."/>
            <person name="Karamycheva S."/>
            <person name="Brunk B."/>
            <person name="Roos D."/>
            <person name="Caler E."/>
            <person name="Lorenzi H."/>
        </authorList>
    </citation>
    <scope>NUCLEOTIDE SEQUENCE</scope>
</reference>
<feature type="region of interest" description="Disordered" evidence="1">
    <location>
        <begin position="1"/>
        <end position="23"/>
    </location>
</feature>
<evidence type="ECO:0000313" key="2">
    <source>
        <dbReference type="EMBL" id="EZG70705.1"/>
    </source>
</evidence>
<protein>
    <submittedName>
        <fullName evidence="2">Uncharacterized protein</fullName>
    </submittedName>
</protein>
<name>A0A023B900_GRENI</name>
<keyword evidence="3" id="KW-1185">Reference proteome</keyword>
<dbReference type="EMBL" id="AFNH02000416">
    <property type="protein sequence ID" value="EZG70705.1"/>
    <property type="molecule type" value="Genomic_DNA"/>
</dbReference>
<evidence type="ECO:0000313" key="3">
    <source>
        <dbReference type="Proteomes" id="UP000019763"/>
    </source>
</evidence>
<comment type="caution">
    <text evidence="2">The sequence shown here is derived from an EMBL/GenBank/DDBJ whole genome shotgun (WGS) entry which is preliminary data.</text>
</comment>
<accession>A0A023B900</accession>
<dbReference type="InterPro" id="IPR043502">
    <property type="entry name" value="DNA/RNA_pol_sf"/>
</dbReference>
<dbReference type="OrthoDB" id="6429497at2759"/>
<organism evidence="2 3">
    <name type="scientific">Gregarina niphandrodes</name>
    <name type="common">Septate eugregarine</name>
    <dbReference type="NCBI Taxonomy" id="110365"/>
    <lineage>
        <taxon>Eukaryota</taxon>
        <taxon>Sar</taxon>
        <taxon>Alveolata</taxon>
        <taxon>Apicomplexa</taxon>
        <taxon>Conoidasida</taxon>
        <taxon>Gregarinasina</taxon>
        <taxon>Eugregarinorida</taxon>
        <taxon>Gregarinidae</taxon>
        <taxon>Gregarina</taxon>
    </lineage>
</organism>
<dbReference type="AlphaFoldDB" id="A0A023B900"/>
<dbReference type="InterPro" id="IPR043128">
    <property type="entry name" value="Rev_trsase/Diguanyl_cyclase"/>
</dbReference>
<dbReference type="Proteomes" id="UP000019763">
    <property type="component" value="Unassembled WGS sequence"/>
</dbReference>
<evidence type="ECO:0000256" key="1">
    <source>
        <dbReference type="SAM" id="MobiDB-lite"/>
    </source>
</evidence>